<dbReference type="InterPro" id="IPR006143">
    <property type="entry name" value="RND_pump_MFP"/>
</dbReference>
<comment type="similarity">
    <text evidence="2">Belongs to the membrane fusion protein (MFP) (TC 8.A.1) family.</text>
</comment>
<feature type="coiled-coil region" evidence="4">
    <location>
        <begin position="103"/>
        <end position="130"/>
    </location>
</feature>
<dbReference type="Proteomes" id="UP000199531">
    <property type="component" value="Unassembled WGS sequence"/>
</dbReference>
<evidence type="ECO:0000256" key="1">
    <source>
        <dbReference type="ARBA" id="ARBA00004196"/>
    </source>
</evidence>
<dbReference type="OrthoDB" id="9791520at2"/>
<organism evidence="6 7">
    <name type="scientific">Brachymonas denitrificans DSM 15123</name>
    <dbReference type="NCBI Taxonomy" id="1121117"/>
    <lineage>
        <taxon>Bacteria</taxon>
        <taxon>Pseudomonadati</taxon>
        <taxon>Pseudomonadota</taxon>
        <taxon>Betaproteobacteria</taxon>
        <taxon>Burkholderiales</taxon>
        <taxon>Comamonadaceae</taxon>
        <taxon>Brachymonas</taxon>
    </lineage>
</organism>
<dbReference type="EMBL" id="FOCW01000001">
    <property type="protein sequence ID" value="SEN18736.1"/>
    <property type="molecule type" value="Genomic_DNA"/>
</dbReference>
<protein>
    <submittedName>
        <fullName evidence="6">HlyD family secretion protein</fullName>
    </submittedName>
</protein>
<keyword evidence="3 4" id="KW-0175">Coiled coil</keyword>
<evidence type="ECO:0000313" key="7">
    <source>
        <dbReference type="Proteomes" id="UP000199531"/>
    </source>
</evidence>
<keyword evidence="7" id="KW-1185">Reference proteome</keyword>
<dbReference type="NCBIfam" id="TIGR01730">
    <property type="entry name" value="RND_mfp"/>
    <property type="match status" value="1"/>
</dbReference>
<evidence type="ECO:0000256" key="3">
    <source>
        <dbReference type="ARBA" id="ARBA00023054"/>
    </source>
</evidence>
<dbReference type="SUPFAM" id="SSF111369">
    <property type="entry name" value="HlyD-like secretion proteins"/>
    <property type="match status" value="1"/>
</dbReference>
<evidence type="ECO:0000259" key="5">
    <source>
        <dbReference type="Pfam" id="PF25989"/>
    </source>
</evidence>
<proteinExistence type="inferred from homology"/>
<dbReference type="Gene3D" id="2.40.50.100">
    <property type="match status" value="1"/>
</dbReference>
<accession>A0A1H8EH53</accession>
<dbReference type="AlphaFoldDB" id="A0A1H8EH53"/>
<evidence type="ECO:0000256" key="4">
    <source>
        <dbReference type="SAM" id="Coils"/>
    </source>
</evidence>
<sequence>MKTPSRKTLSFLLLGTLAVLLLVWLVLREPQQMATLAKVQRGLIEVSFVEEGKTRLQQRYVVTAPVAGMVRRIVLQPGDPVKAGQAVAEIDPAASGLLDARSRSQAQAELRGAEAALAAARQRITAAQAAQALAQRNLQRAREVAPTGGIAQAELDLMRSRAVTAGADVASARADERVASERLSAARAVLAEEGRASSSKTQEVAAPVDGVVLRRMVESAAPVPVGQPLMEVGDAAALEIESDVLSTDAVRLAPGMGARILRWGGEGVLQATVKRVEPGGFTKVSALGVEEQRTRVVLDFASPHAQWERLGDGYRVEVQFLVQRKDNLLQVPASALFSAGEGWAVYRIGQGKARRTLVKLGLRSATVAEVLEGLKEGDQVIVQPDDRIREGTRIREGAPSTQ</sequence>
<gene>
    <name evidence="6" type="ORF">SAMN02745977_00687</name>
</gene>
<evidence type="ECO:0000256" key="2">
    <source>
        <dbReference type="ARBA" id="ARBA00009477"/>
    </source>
</evidence>
<dbReference type="RefSeq" id="WP_159430694.1">
    <property type="nucleotide sequence ID" value="NZ_FOCW01000001.1"/>
</dbReference>
<dbReference type="InterPro" id="IPR058637">
    <property type="entry name" value="YknX-like_C"/>
</dbReference>
<reference evidence="6 7" key="1">
    <citation type="submission" date="2016-10" db="EMBL/GenBank/DDBJ databases">
        <authorList>
            <person name="de Groot N.N."/>
        </authorList>
    </citation>
    <scope>NUCLEOTIDE SEQUENCE [LARGE SCALE GENOMIC DNA]</scope>
    <source>
        <strain evidence="6 7">DSM 15123</strain>
    </source>
</reference>
<dbReference type="Gene3D" id="2.40.420.20">
    <property type="match status" value="1"/>
</dbReference>
<dbReference type="GO" id="GO:0016020">
    <property type="term" value="C:membrane"/>
    <property type="evidence" value="ECO:0007669"/>
    <property type="project" value="InterPro"/>
</dbReference>
<dbReference type="Gene3D" id="2.40.30.170">
    <property type="match status" value="1"/>
</dbReference>
<feature type="domain" description="YknX-like C-terminal permuted SH3-like" evidence="5">
    <location>
        <begin position="329"/>
        <end position="395"/>
    </location>
</feature>
<dbReference type="Pfam" id="PF25989">
    <property type="entry name" value="YknX_C"/>
    <property type="match status" value="1"/>
</dbReference>
<name>A0A1H8EH53_9BURK</name>
<evidence type="ECO:0000313" key="6">
    <source>
        <dbReference type="EMBL" id="SEN18736.1"/>
    </source>
</evidence>
<dbReference type="PANTHER" id="PTHR32347">
    <property type="entry name" value="EFFLUX SYSTEM COMPONENT YKNX-RELATED"/>
    <property type="match status" value="1"/>
</dbReference>
<dbReference type="Gene3D" id="1.10.287.470">
    <property type="entry name" value="Helix hairpin bin"/>
    <property type="match status" value="1"/>
</dbReference>
<dbReference type="STRING" id="1121117.SAMN02745977_00687"/>
<dbReference type="PANTHER" id="PTHR32347:SF29">
    <property type="entry name" value="UPF0194 MEMBRANE PROTEIN YBHG"/>
    <property type="match status" value="1"/>
</dbReference>
<dbReference type="GO" id="GO:0030313">
    <property type="term" value="C:cell envelope"/>
    <property type="evidence" value="ECO:0007669"/>
    <property type="project" value="UniProtKB-SubCell"/>
</dbReference>
<dbReference type="InterPro" id="IPR050465">
    <property type="entry name" value="UPF0194_transport"/>
</dbReference>
<dbReference type="GO" id="GO:0022857">
    <property type="term" value="F:transmembrane transporter activity"/>
    <property type="evidence" value="ECO:0007669"/>
    <property type="project" value="InterPro"/>
</dbReference>
<comment type="subcellular location">
    <subcellularLocation>
        <location evidence="1">Cell envelope</location>
    </subcellularLocation>
</comment>